<evidence type="ECO:0000313" key="4">
    <source>
        <dbReference type="Proteomes" id="UP001388673"/>
    </source>
</evidence>
<dbReference type="PANTHER" id="PTHR43941:SF1">
    <property type="entry name" value="STRUCTURAL MAINTENANCE OF CHROMOSOMES PROTEIN 2"/>
    <property type="match status" value="1"/>
</dbReference>
<feature type="compositionally biased region" description="Basic and acidic residues" evidence="2">
    <location>
        <begin position="95"/>
        <end position="109"/>
    </location>
</feature>
<evidence type="ECO:0000313" key="3">
    <source>
        <dbReference type="EMBL" id="KAK8853159.1"/>
    </source>
</evidence>
<dbReference type="GO" id="GO:0000796">
    <property type="term" value="C:condensin complex"/>
    <property type="evidence" value="ECO:0007669"/>
    <property type="project" value="TreeGrafter"/>
</dbReference>
<dbReference type="GO" id="GO:0000785">
    <property type="term" value="C:chromatin"/>
    <property type="evidence" value="ECO:0007669"/>
    <property type="project" value="TreeGrafter"/>
</dbReference>
<feature type="compositionally biased region" description="Polar residues" evidence="2">
    <location>
        <begin position="386"/>
        <end position="398"/>
    </location>
</feature>
<feature type="region of interest" description="Disordered" evidence="2">
    <location>
        <begin position="1042"/>
        <end position="1061"/>
    </location>
</feature>
<sequence length="1827" mass="202118">MSFIGSGELEHKITQLQRQLDHKDHELSSIKNEQRKKAEDLAEAKRAKEGAEYKLRDEADRAHQAETAVSSKTTEISQLKLKLSNLEASLTSTADKLKKEEREKERISDALDAALSSGSDGAAKQVRDSQAKIKQLEESLKRAEEDKERARSQSSSGDVWGSEEPLSRSERNRLMALQNENVQLKATLQASKASSSSSSGALGASSASPSRSKGKRRSMSVSAAEDVRELETQVDALKEQLVNAKRDFDKAVNEKLAVEMSTRKKTERLENELDEVRGELNYYRNADDGTDSKELERVKKTAQAEKEELSRKLREKEAEVEKKAEEVARLEKKSEMLDSFEAELERERQTRQLLEAEAASAISIPLADEDSLAQIRQLEAELTKARSASNSSVTTSKAGDSELRQVRRELQKAIRDKEYLDSLVKENDELLAEKDEEITRLKTAIPMPGSPSLGPAMTDDSVAALQEERKTLHARLEEEGEKHLLEIRSIEEQLEEKTKQLDDARSSESDLRRQQQRHQDDVEALTSKRAALDTDLKRALENLAIEEGEVEQLNSDLTAVRSDLVAQQIAVSIAQQEVAAVAGKLQAAEASLIDKEQILLEIVKQRDELMSQLATRSHQDDEFDALAASVAILNGKHAAASEDLAQVIAAKTQIELAVSAAEHEKVEALQQVQALQVAVADARLQVEDSRFEANAVSAKAAETIQFLSDQVNDLNADLSSLRIQLDDKTAELVVSASSADEVQSRFEEAVKTINTLQGRVAQLEDLQADRSTESEARERDEQLFQIQEEKRNLQETLSAVQKEYEAELASITFKSEQDIAEAQKRVAILEKQVSDLQASLASAAKDVQVSENQQEVRRLEDKIGRLRAERDDLRHNVSFVQNERHFAIRAANEERESAIEEVRKARDELKQRNSTYENLQMLVEELRKDLEEQTSRVGKTAADADSEKLDLVTKVTNLESELVTAKDNVASQRSHVAELEAQLRARGDNMQQSQAQIDSLQKEVSNLVHHLGQTAKLSDPPLARIPLEEDSDLPTDLAQAITHGEQKRPSHTRSRSSVSSSMLQNLNMERNLQAKIERRDARIATLTNDLNKAKSNLALLQEAQEETLAENSELEAERDQLQAQIGLTNPGEAIDDGTVRGLVIALALHHRAAKDADTRWRIASDALQKSSSAAEKMRDSLAMAEKQSLAAGERADGLEAVKLRLDRELGLVQTQEQVIHRELDTAQSTINQLQDRISAAEAAGAAAAEYAVSVSVFEVQIAEREERIRELKMENIDLASRLESVHKELADTRASKEEDMIALLSKIAALQQEVADERIRISLVTGEKQQVLEEIGAAEKALEDGLAEADVFRQKMRQRQAELESSVTELQLDLEKKSSALIETAKELETLQGEVAAGKRKAADITTTSQNTQSINEQLRADISVLQEAIKAVEHERESLKEQMIELRAAGDKVGVLTEEVEEAKREKEKMIKDLEDVASALTQAKQNSEEKETALIQLQGEVESKRERGLKAEQTLAEQVDMINKLTADLHTYKQKLDAASEKAEVAVRESNERQSELDTLRAENEKVKVELSATSKEKVGIDQAVVEEMRERIEGLEASLTQKNKEVDEADDQTREAFKTNAKLEKKIGKLQRQLEQAKVDANTAINKAMSSQPIPVAPAVAPAPSSLIKAAPAPVPTRSAMPPPPIAAPTSVTRTPLANGNIFGPVPLSAHKRHREVDETDSLSKPAEAIMQPPTNAVSPRKVLGSRTSFTPQRSVNAFAPKPMTTNPNVVSSVVGTKENRTMGGGGKSIFAKPIANDIPLISKPAFPLPPTRNPFGSTTTPRR</sequence>
<evidence type="ECO:0000256" key="2">
    <source>
        <dbReference type="SAM" id="MobiDB-lite"/>
    </source>
</evidence>
<feature type="region of interest" description="Disordered" evidence="2">
    <location>
        <begin position="1805"/>
        <end position="1827"/>
    </location>
</feature>
<protein>
    <recommendedName>
        <fullName evidence="5">Nucleoprotein TPR/MLP1 domain-containing protein</fullName>
    </recommendedName>
</protein>
<evidence type="ECO:0000256" key="1">
    <source>
        <dbReference type="SAM" id="Coils"/>
    </source>
</evidence>
<accession>A0AAW0YXM8</accession>
<gene>
    <name evidence="3" type="ORF">IAR55_003860</name>
</gene>
<feature type="region of interest" description="Disordered" evidence="2">
    <location>
        <begin position="91"/>
        <end position="228"/>
    </location>
</feature>
<feature type="coiled-coil region" evidence="1">
    <location>
        <begin position="1416"/>
        <end position="1650"/>
    </location>
</feature>
<organism evidence="3 4">
    <name type="scientific">Kwoniella newhampshirensis</name>
    <dbReference type="NCBI Taxonomy" id="1651941"/>
    <lineage>
        <taxon>Eukaryota</taxon>
        <taxon>Fungi</taxon>
        <taxon>Dikarya</taxon>
        <taxon>Basidiomycota</taxon>
        <taxon>Agaricomycotina</taxon>
        <taxon>Tremellomycetes</taxon>
        <taxon>Tremellales</taxon>
        <taxon>Cryptococcaceae</taxon>
        <taxon>Kwoniella</taxon>
    </lineage>
</organism>
<feature type="compositionally biased region" description="Basic and acidic residues" evidence="2">
    <location>
        <begin position="285"/>
        <end position="325"/>
    </location>
</feature>
<dbReference type="GO" id="GO:0000793">
    <property type="term" value="C:condensed chromosome"/>
    <property type="evidence" value="ECO:0007669"/>
    <property type="project" value="TreeGrafter"/>
</dbReference>
<reference evidence="3 4" key="1">
    <citation type="journal article" date="2024" name="bioRxiv">
        <title>Comparative genomics of Cryptococcus and Kwoniella reveals pathogenesis evolution and contrasting karyotype dynamics via intercentromeric recombination or chromosome fusion.</title>
        <authorList>
            <person name="Coelho M.A."/>
            <person name="David-Palma M."/>
            <person name="Shea T."/>
            <person name="Bowers K."/>
            <person name="McGinley-Smith S."/>
            <person name="Mohammad A.W."/>
            <person name="Gnirke A."/>
            <person name="Yurkov A.M."/>
            <person name="Nowrousian M."/>
            <person name="Sun S."/>
            <person name="Cuomo C.A."/>
            <person name="Heitman J."/>
        </authorList>
    </citation>
    <scope>NUCLEOTIDE SEQUENCE [LARGE SCALE GENOMIC DNA]</scope>
    <source>
        <strain evidence="3 4">CBS 13917</strain>
    </source>
</reference>
<feature type="compositionally biased region" description="Polar residues" evidence="2">
    <location>
        <begin position="1818"/>
        <end position="1827"/>
    </location>
</feature>
<keyword evidence="4" id="KW-1185">Reference proteome</keyword>
<feature type="region of interest" description="Disordered" evidence="2">
    <location>
        <begin position="498"/>
        <end position="524"/>
    </location>
</feature>
<feature type="compositionally biased region" description="Low complexity" evidence="2">
    <location>
        <begin position="190"/>
        <end position="211"/>
    </location>
</feature>
<feature type="compositionally biased region" description="Low complexity" evidence="2">
    <location>
        <begin position="110"/>
        <end position="123"/>
    </location>
</feature>
<feature type="compositionally biased region" description="Polar residues" evidence="2">
    <location>
        <begin position="178"/>
        <end position="189"/>
    </location>
</feature>
<dbReference type="PANTHER" id="PTHR43941">
    <property type="entry name" value="STRUCTURAL MAINTENANCE OF CHROMOSOMES PROTEIN 2"/>
    <property type="match status" value="1"/>
</dbReference>
<feature type="region of interest" description="Disordered" evidence="2">
    <location>
        <begin position="284"/>
        <end position="325"/>
    </location>
</feature>
<feature type="compositionally biased region" description="Polar residues" evidence="2">
    <location>
        <begin position="67"/>
        <end position="77"/>
    </location>
</feature>
<proteinExistence type="predicted"/>
<dbReference type="SUPFAM" id="SSF57997">
    <property type="entry name" value="Tropomyosin"/>
    <property type="match status" value="1"/>
</dbReference>
<evidence type="ECO:0008006" key="5">
    <source>
        <dbReference type="Google" id="ProtNLM"/>
    </source>
</evidence>
<feature type="coiled-coil region" evidence="1">
    <location>
        <begin position="1076"/>
        <end position="1124"/>
    </location>
</feature>
<keyword evidence="1" id="KW-0175">Coiled coil</keyword>
<feature type="region of interest" description="Disordered" evidence="2">
    <location>
        <begin position="383"/>
        <end position="405"/>
    </location>
</feature>
<dbReference type="EMBL" id="JBCAWK010000007">
    <property type="protein sequence ID" value="KAK8853159.1"/>
    <property type="molecule type" value="Genomic_DNA"/>
</dbReference>
<feature type="coiled-coil region" evidence="1">
    <location>
        <begin position="1223"/>
        <end position="1313"/>
    </location>
</feature>
<name>A0AAW0YXM8_9TREE</name>
<feature type="compositionally biased region" description="Basic and acidic residues" evidence="2">
    <location>
        <begin position="15"/>
        <end position="64"/>
    </location>
</feature>
<feature type="region of interest" description="Disordered" evidence="2">
    <location>
        <begin position="15"/>
        <end position="77"/>
    </location>
</feature>
<dbReference type="KEGG" id="kne:92181118"/>
<dbReference type="GO" id="GO:0003682">
    <property type="term" value="F:chromatin binding"/>
    <property type="evidence" value="ECO:0007669"/>
    <property type="project" value="TreeGrafter"/>
</dbReference>
<dbReference type="GO" id="GO:0007076">
    <property type="term" value="P:mitotic chromosome condensation"/>
    <property type="evidence" value="ECO:0007669"/>
    <property type="project" value="TreeGrafter"/>
</dbReference>
<comment type="caution">
    <text evidence="3">The sequence shown here is derived from an EMBL/GenBank/DDBJ whole genome shotgun (WGS) entry which is preliminary data.</text>
</comment>
<dbReference type="RefSeq" id="XP_066802345.1">
    <property type="nucleotide sequence ID" value="XM_066946966.1"/>
</dbReference>
<feature type="coiled-coil region" evidence="1">
    <location>
        <begin position="704"/>
        <end position="936"/>
    </location>
</feature>
<feature type="coiled-coil region" evidence="1">
    <location>
        <begin position="962"/>
        <end position="1010"/>
    </location>
</feature>
<feature type="compositionally biased region" description="Basic and acidic residues" evidence="2">
    <location>
        <begin position="125"/>
        <end position="151"/>
    </location>
</feature>
<dbReference type="Proteomes" id="UP001388673">
    <property type="component" value="Unassembled WGS sequence"/>
</dbReference>
<feature type="compositionally biased region" description="Basic and acidic residues" evidence="2">
    <location>
        <begin position="498"/>
        <end position="521"/>
    </location>
</feature>
<dbReference type="Gene3D" id="1.10.287.1490">
    <property type="match status" value="1"/>
</dbReference>
<dbReference type="GeneID" id="92181118"/>